<dbReference type="InterPro" id="IPR036457">
    <property type="entry name" value="PPM-type-like_dom_sf"/>
</dbReference>
<evidence type="ECO:0000256" key="7">
    <source>
        <dbReference type="ARBA" id="ARBA00022842"/>
    </source>
</evidence>
<keyword evidence="6 12" id="KW-0378">Hydrolase</keyword>
<dbReference type="SUPFAM" id="SSF81606">
    <property type="entry name" value="PP2C-like"/>
    <property type="match status" value="1"/>
</dbReference>
<dbReference type="GO" id="GO:0004722">
    <property type="term" value="F:protein serine/threonine phosphatase activity"/>
    <property type="evidence" value="ECO:0007669"/>
    <property type="project" value="UniProtKB-EC"/>
</dbReference>
<keyword evidence="8 12" id="KW-0904">Protein phosphatase</keyword>
<evidence type="ECO:0000256" key="8">
    <source>
        <dbReference type="ARBA" id="ARBA00022912"/>
    </source>
</evidence>
<proteinExistence type="inferred from homology"/>
<feature type="domain" description="PPM-type phosphatase" evidence="14">
    <location>
        <begin position="90"/>
        <end position="312"/>
    </location>
</feature>
<dbReference type="InterPro" id="IPR015655">
    <property type="entry name" value="PP2C"/>
</dbReference>
<feature type="compositionally biased region" description="Acidic residues" evidence="13">
    <location>
        <begin position="54"/>
        <end position="65"/>
    </location>
</feature>
<dbReference type="PROSITE" id="PS51746">
    <property type="entry name" value="PPM_2"/>
    <property type="match status" value="1"/>
</dbReference>
<accession>A0A426Z6H2</accession>
<dbReference type="InterPro" id="IPR000222">
    <property type="entry name" value="PP2C_BS"/>
</dbReference>
<evidence type="ECO:0000256" key="3">
    <source>
        <dbReference type="ARBA" id="ARBA00006702"/>
    </source>
</evidence>
<comment type="caution">
    <text evidence="15">The sequence shown here is derived from an EMBL/GenBank/DDBJ whole genome shotgun (WGS) entry which is preliminary data.</text>
</comment>
<protein>
    <recommendedName>
        <fullName evidence="4">protein-serine/threonine phosphatase</fullName>
        <ecNumber evidence="4">3.1.3.16</ecNumber>
    </recommendedName>
</protein>
<feature type="compositionally biased region" description="Basic residues" evidence="13">
    <location>
        <begin position="13"/>
        <end position="29"/>
    </location>
</feature>
<feature type="region of interest" description="Disordered" evidence="13">
    <location>
        <begin position="1"/>
        <end position="66"/>
    </location>
</feature>
<evidence type="ECO:0000259" key="14">
    <source>
        <dbReference type="PROSITE" id="PS51746"/>
    </source>
</evidence>
<evidence type="ECO:0000256" key="10">
    <source>
        <dbReference type="ARBA" id="ARBA00047761"/>
    </source>
</evidence>
<dbReference type="PANTHER" id="PTHR47992">
    <property type="entry name" value="PROTEIN PHOSPHATASE"/>
    <property type="match status" value="1"/>
</dbReference>
<evidence type="ECO:0000256" key="11">
    <source>
        <dbReference type="ARBA" id="ARBA00048336"/>
    </source>
</evidence>
<evidence type="ECO:0000256" key="4">
    <source>
        <dbReference type="ARBA" id="ARBA00013081"/>
    </source>
</evidence>
<sequence>MEGTPSSNTNTSNHHRRCRDRRSRPHKRIRAEGESSGSASSISPAPIPVRQPSEDDGGGETEAEGAADGFVILLAEPVPSRRVRDAQCPSHGSVSLVGRRRNMEDAVVELTGFAAGGYGYFAVYDGHGGATVAQACRDRLHVAVAEEVRRRRAAGEGEGVDMWRRALVAGFARVDAEVMGETRELQQGMVGSTAVVAVVAEKWIMVANCGDSRAVLSRDYLLKPYVSADPEFMVTDRSEEDEFLVLASDGLWDVMSSEMACRVIRKCMASTTSNNYPSGMAGSAARDAAAVLARLAISRGSFDNVSVVVVELRTSRVAVAAE</sequence>
<evidence type="ECO:0000256" key="13">
    <source>
        <dbReference type="SAM" id="MobiDB-lite"/>
    </source>
</evidence>
<keyword evidence="5" id="KW-0479">Metal-binding</keyword>
<evidence type="ECO:0000256" key="9">
    <source>
        <dbReference type="ARBA" id="ARBA00023211"/>
    </source>
</evidence>
<organism evidence="15 16">
    <name type="scientific">Ensete ventricosum</name>
    <name type="common">Abyssinian banana</name>
    <name type="synonym">Musa ensete</name>
    <dbReference type="NCBI Taxonomy" id="4639"/>
    <lineage>
        <taxon>Eukaryota</taxon>
        <taxon>Viridiplantae</taxon>
        <taxon>Streptophyta</taxon>
        <taxon>Embryophyta</taxon>
        <taxon>Tracheophyta</taxon>
        <taxon>Spermatophyta</taxon>
        <taxon>Magnoliopsida</taxon>
        <taxon>Liliopsida</taxon>
        <taxon>Zingiberales</taxon>
        <taxon>Musaceae</taxon>
        <taxon>Ensete</taxon>
    </lineage>
</organism>
<evidence type="ECO:0000256" key="2">
    <source>
        <dbReference type="ARBA" id="ARBA00001946"/>
    </source>
</evidence>
<feature type="compositionally biased region" description="Low complexity" evidence="13">
    <location>
        <begin position="34"/>
        <end position="44"/>
    </location>
</feature>
<evidence type="ECO:0000313" key="15">
    <source>
        <dbReference type="EMBL" id="RRT59575.1"/>
    </source>
</evidence>
<feature type="compositionally biased region" description="Polar residues" evidence="13">
    <location>
        <begin position="1"/>
        <end position="12"/>
    </location>
</feature>
<dbReference type="SMART" id="SM00332">
    <property type="entry name" value="PP2Cc"/>
    <property type="match status" value="1"/>
</dbReference>
<dbReference type="SMART" id="SM00331">
    <property type="entry name" value="PP2C_SIG"/>
    <property type="match status" value="1"/>
</dbReference>
<evidence type="ECO:0000256" key="6">
    <source>
        <dbReference type="ARBA" id="ARBA00022801"/>
    </source>
</evidence>
<dbReference type="EC" id="3.1.3.16" evidence="4"/>
<comment type="cofactor">
    <cofactor evidence="2">
        <name>Mg(2+)</name>
        <dbReference type="ChEBI" id="CHEBI:18420"/>
    </cofactor>
</comment>
<dbReference type="Pfam" id="PF00481">
    <property type="entry name" value="PP2C"/>
    <property type="match status" value="1"/>
</dbReference>
<evidence type="ECO:0000256" key="12">
    <source>
        <dbReference type="RuleBase" id="RU003465"/>
    </source>
</evidence>
<comment type="catalytic activity">
    <reaction evidence="11">
        <text>O-phospho-L-threonyl-[protein] + H2O = L-threonyl-[protein] + phosphate</text>
        <dbReference type="Rhea" id="RHEA:47004"/>
        <dbReference type="Rhea" id="RHEA-COMP:11060"/>
        <dbReference type="Rhea" id="RHEA-COMP:11605"/>
        <dbReference type="ChEBI" id="CHEBI:15377"/>
        <dbReference type="ChEBI" id="CHEBI:30013"/>
        <dbReference type="ChEBI" id="CHEBI:43474"/>
        <dbReference type="ChEBI" id="CHEBI:61977"/>
        <dbReference type="EC" id="3.1.3.16"/>
    </reaction>
</comment>
<comment type="similarity">
    <text evidence="3 12">Belongs to the PP2C family.</text>
</comment>
<dbReference type="InterPro" id="IPR001932">
    <property type="entry name" value="PPM-type_phosphatase-like_dom"/>
</dbReference>
<dbReference type="GO" id="GO:0046872">
    <property type="term" value="F:metal ion binding"/>
    <property type="evidence" value="ECO:0007669"/>
    <property type="project" value="UniProtKB-KW"/>
</dbReference>
<evidence type="ECO:0000256" key="5">
    <source>
        <dbReference type="ARBA" id="ARBA00022723"/>
    </source>
</evidence>
<dbReference type="Gene3D" id="3.60.40.10">
    <property type="entry name" value="PPM-type phosphatase domain"/>
    <property type="match status" value="2"/>
</dbReference>
<dbReference type="Proteomes" id="UP000287651">
    <property type="component" value="Unassembled WGS sequence"/>
</dbReference>
<dbReference type="PROSITE" id="PS01032">
    <property type="entry name" value="PPM_1"/>
    <property type="match status" value="1"/>
</dbReference>
<evidence type="ECO:0000256" key="1">
    <source>
        <dbReference type="ARBA" id="ARBA00001936"/>
    </source>
</evidence>
<comment type="cofactor">
    <cofactor evidence="1">
        <name>Mn(2+)</name>
        <dbReference type="ChEBI" id="CHEBI:29035"/>
    </cofactor>
</comment>
<evidence type="ECO:0000313" key="16">
    <source>
        <dbReference type="Proteomes" id="UP000287651"/>
    </source>
</evidence>
<comment type="catalytic activity">
    <reaction evidence="10">
        <text>O-phospho-L-seryl-[protein] + H2O = L-seryl-[protein] + phosphate</text>
        <dbReference type="Rhea" id="RHEA:20629"/>
        <dbReference type="Rhea" id="RHEA-COMP:9863"/>
        <dbReference type="Rhea" id="RHEA-COMP:11604"/>
        <dbReference type="ChEBI" id="CHEBI:15377"/>
        <dbReference type="ChEBI" id="CHEBI:29999"/>
        <dbReference type="ChEBI" id="CHEBI:43474"/>
        <dbReference type="ChEBI" id="CHEBI:83421"/>
        <dbReference type="EC" id="3.1.3.16"/>
    </reaction>
</comment>
<keyword evidence="9" id="KW-0464">Manganese</keyword>
<dbReference type="CDD" id="cd00143">
    <property type="entry name" value="PP2Cc"/>
    <property type="match status" value="1"/>
</dbReference>
<dbReference type="EMBL" id="AMZH03008156">
    <property type="protein sequence ID" value="RRT59575.1"/>
    <property type="molecule type" value="Genomic_DNA"/>
</dbReference>
<gene>
    <name evidence="15" type="ORF">B296_00004208</name>
</gene>
<name>A0A426Z6H2_ENSVE</name>
<dbReference type="AlphaFoldDB" id="A0A426Z6H2"/>
<keyword evidence="7" id="KW-0460">Magnesium</keyword>
<reference evidence="15 16" key="1">
    <citation type="journal article" date="2014" name="Agronomy (Basel)">
        <title>A Draft Genome Sequence for Ensete ventricosum, the Drought-Tolerant Tree Against Hunger.</title>
        <authorList>
            <person name="Harrison J."/>
            <person name="Moore K.A."/>
            <person name="Paszkiewicz K."/>
            <person name="Jones T."/>
            <person name="Grant M."/>
            <person name="Ambacheew D."/>
            <person name="Muzemil S."/>
            <person name="Studholme D.J."/>
        </authorList>
    </citation>
    <scope>NUCLEOTIDE SEQUENCE [LARGE SCALE GENOMIC DNA]</scope>
</reference>